<evidence type="ECO:0000256" key="1">
    <source>
        <dbReference type="SAM" id="MobiDB-lite"/>
    </source>
</evidence>
<feature type="region of interest" description="Disordered" evidence="1">
    <location>
        <begin position="1"/>
        <end position="24"/>
    </location>
</feature>
<dbReference type="RefSeq" id="WP_107460624.1">
    <property type="nucleotide sequence ID" value="NZ_CP017316.1"/>
</dbReference>
<dbReference type="STRING" id="285473.A4G23_03865"/>
<evidence type="ECO:0000313" key="3">
    <source>
        <dbReference type="Proteomes" id="UP000095349"/>
    </source>
</evidence>
<gene>
    <name evidence="2" type="ORF">A4G23_03865</name>
</gene>
<dbReference type="AlphaFoldDB" id="A0A1D8G6E1"/>
<proteinExistence type="predicted"/>
<dbReference type="KEGG" id="srn:A4G23_03865"/>
<reference evidence="2 3" key="1">
    <citation type="submission" date="2016-09" db="EMBL/GenBank/DDBJ databases">
        <title>Streptomyces rubrolavendulae MJM4426 Genome sequencing and assembly.</title>
        <authorList>
            <person name="Kim J.-G."/>
        </authorList>
    </citation>
    <scope>NUCLEOTIDE SEQUENCE [LARGE SCALE GENOMIC DNA]</scope>
    <source>
        <strain evidence="2 3">MJM4426</strain>
    </source>
</reference>
<name>A0A1D8G6E1_9ACTN</name>
<sequence>MSTQSTESSESPAPSGPAEVRTGWYRDRRGAEAVRVTSDGRGVSAVVRGVRYEGGGFAALRAAEEDGGLPLAGCVLEWDQPLSVLTDGVTEPGPLSCLLTLGEALPDGTPERVELHLTLHCAGAAYESGVTDGDFDRALGRILRQLPPGARFARDLVQAA</sequence>
<dbReference type="PATRIC" id="fig|285473.5.peg.4052"/>
<dbReference type="EMBL" id="CP017316">
    <property type="protein sequence ID" value="AOT60988.1"/>
    <property type="molecule type" value="Genomic_DNA"/>
</dbReference>
<protein>
    <submittedName>
        <fullName evidence="2">Uncharacterized protein</fullName>
    </submittedName>
</protein>
<keyword evidence="3" id="KW-1185">Reference proteome</keyword>
<dbReference type="Pfam" id="PF19822">
    <property type="entry name" value="DUF6304"/>
    <property type="match status" value="1"/>
</dbReference>
<feature type="compositionally biased region" description="Low complexity" evidence="1">
    <location>
        <begin position="1"/>
        <end position="19"/>
    </location>
</feature>
<dbReference type="Proteomes" id="UP000095349">
    <property type="component" value="Chromosome"/>
</dbReference>
<dbReference type="InterPro" id="IPR046271">
    <property type="entry name" value="DUF6304"/>
</dbReference>
<accession>A0A1D8G6E1</accession>
<organism evidence="2 3">
    <name type="scientific">Streptomyces rubrolavendulae</name>
    <dbReference type="NCBI Taxonomy" id="285473"/>
    <lineage>
        <taxon>Bacteria</taxon>
        <taxon>Bacillati</taxon>
        <taxon>Actinomycetota</taxon>
        <taxon>Actinomycetes</taxon>
        <taxon>Kitasatosporales</taxon>
        <taxon>Streptomycetaceae</taxon>
        <taxon>Streptomyces</taxon>
    </lineage>
</organism>
<evidence type="ECO:0000313" key="2">
    <source>
        <dbReference type="EMBL" id="AOT60988.1"/>
    </source>
</evidence>